<dbReference type="Pfam" id="PF02630">
    <property type="entry name" value="SCO1-SenC"/>
    <property type="match status" value="1"/>
</dbReference>
<dbReference type="EMBL" id="JAUSVO010000003">
    <property type="protein sequence ID" value="MDQ0438059.1"/>
    <property type="molecule type" value="Genomic_DNA"/>
</dbReference>
<sequence length="202" mass="21536">MAGRTRLLLVLTAAIVTVGIAAAVGYRAFETEKAPAGSTVASLGIGGPINLVAASGARFTSADLEGKPHAIFFGFTHCPNVCPTTLSDLTLDLDDLGPLADRLKVLFVSVDPERDTPQIMKDYLSAFDPRIIGLTGTPTEIAAIAKDYHVFYEKVPTADGDYTMNHTAGVYLMNAKGEFTGTISFEEERDVQIAKLKRLANG</sequence>
<dbReference type="InterPro" id="IPR036249">
    <property type="entry name" value="Thioredoxin-like_sf"/>
</dbReference>
<keyword evidence="3" id="KW-1185">Reference proteome</keyword>
<dbReference type="RefSeq" id="WP_266348975.1">
    <property type="nucleotide sequence ID" value="NZ_JAPKNG010000003.1"/>
</dbReference>
<evidence type="ECO:0000313" key="3">
    <source>
        <dbReference type="Proteomes" id="UP001241603"/>
    </source>
</evidence>
<organism evidence="2 3">
    <name type="scientific">Kaistia dalseonensis</name>
    <dbReference type="NCBI Taxonomy" id="410840"/>
    <lineage>
        <taxon>Bacteria</taxon>
        <taxon>Pseudomonadati</taxon>
        <taxon>Pseudomonadota</taxon>
        <taxon>Alphaproteobacteria</taxon>
        <taxon>Hyphomicrobiales</taxon>
        <taxon>Kaistiaceae</taxon>
        <taxon>Kaistia</taxon>
    </lineage>
</organism>
<comment type="similarity">
    <text evidence="1">Belongs to the SCO1/2 family.</text>
</comment>
<dbReference type="InterPro" id="IPR003782">
    <property type="entry name" value="SCO1/SenC"/>
</dbReference>
<protein>
    <submittedName>
        <fullName evidence="2">Protein SCO1/2</fullName>
    </submittedName>
</protein>
<gene>
    <name evidence="2" type="ORF">QO014_002451</name>
</gene>
<dbReference type="SUPFAM" id="SSF52833">
    <property type="entry name" value="Thioredoxin-like"/>
    <property type="match status" value="1"/>
</dbReference>
<accession>A0ABU0H984</accession>
<dbReference type="Gene3D" id="3.40.30.10">
    <property type="entry name" value="Glutaredoxin"/>
    <property type="match status" value="1"/>
</dbReference>
<dbReference type="PANTHER" id="PTHR12151">
    <property type="entry name" value="ELECTRON TRANSPORT PROTIN SCO1/SENC FAMILY MEMBER"/>
    <property type="match status" value="1"/>
</dbReference>
<dbReference type="Proteomes" id="UP001241603">
    <property type="component" value="Unassembled WGS sequence"/>
</dbReference>
<reference evidence="2 3" key="1">
    <citation type="submission" date="2023-07" db="EMBL/GenBank/DDBJ databases">
        <title>Genomic Encyclopedia of Type Strains, Phase IV (KMG-IV): sequencing the most valuable type-strain genomes for metagenomic binning, comparative biology and taxonomic classification.</title>
        <authorList>
            <person name="Goeker M."/>
        </authorList>
    </citation>
    <scope>NUCLEOTIDE SEQUENCE [LARGE SCALE GENOMIC DNA]</scope>
    <source>
        <strain evidence="2 3">B6-8</strain>
    </source>
</reference>
<dbReference type="CDD" id="cd02968">
    <property type="entry name" value="SCO"/>
    <property type="match status" value="1"/>
</dbReference>
<dbReference type="PANTHER" id="PTHR12151:SF25">
    <property type="entry name" value="LINALOOL DEHYDRATASE_ISOMERASE DOMAIN-CONTAINING PROTEIN"/>
    <property type="match status" value="1"/>
</dbReference>
<name>A0ABU0H984_9HYPH</name>
<comment type="caution">
    <text evidence="2">The sequence shown here is derived from an EMBL/GenBank/DDBJ whole genome shotgun (WGS) entry which is preliminary data.</text>
</comment>
<evidence type="ECO:0000313" key="2">
    <source>
        <dbReference type="EMBL" id="MDQ0438059.1"/>
    </source>
</evidence>
<proteinExistence type="inferred from homology"/>
<evidence type="ECO:0000256" key="1">
    <source>
        <dbReference type="ARBA" id="ARBA00010996"/>
    </source>
</evidence>